<dbReference type="Proteomes" id="UP001155241">
    <property type="component" value="Unassembled WGS sequence"/>
</dbReference>
<dbReference type="PANTHER" id="PTHR43301:SF3">
    <property type="entry name" value="ARABINAN ENDO-1,5-ALPHA-L-ARABINOSIDASE A-RELATED"/>
    <property type="match status" value="1"/>
</dbReference>
<name>A0A9X2FFA8_9BACT</name>
<organism evidence="2 3">
    <name type="scientific">Aeoliella straminimaris</name>
    <dbReference type="NCBI Taxonomy" id="2954799"/>
    <lineage>
        <taxon>Bacteria</taxon>
        <taxon>Pseudomonadati</taxon>
        <taxon>Planctomycetota</taxon>
        <taxon>Planctomycetia</taxon>
        <taxon>Pirellulales</taxon>
        <taxon>Lacipirellulaceae</taxon>
        <taxon>Aeoliella</taxon>
    </lineage>
</organism>
<evidence type="ECO:0008006" key="4">
    <source>
        <dbReference type="Google" id="ProtNLM"/>
    </source>
</evidence>
<feature type="chain" id="PRO_5040937969" description="Glycosyl hydrolase family 43" evidence="1">
    <location>
        <begin position="27"/>
        <end position="355"/>
    </location>
</feature>
<dbReference type="Gene3D" id="2.115.10.20">
    <property type="entry name" value="Glycosyl hydrolase domain, family 43"/>
    <property type="match status" value="1"/>
</dbReference>
<dbReference type="PANTHER" id="PTHR43301">
    <property type="entry name" value="ARABINAN ENDO-1,5-ALPHA-L-ARABINOSIDASE"/>
    <property type="match status" value="1"/>
</dbReference>
<evidence type="ECO:0000256" key="1">
    <source>
        <dbReference type="SAM" id="SignalP"/>
    </source>
</evidence>
<feature type="signal peptide" evidence="1">
    <location>
        <begin position="1"/>
        <end position="26"/>
    </location>
</feature>
<protein>
    <recommendedName>
        <fullName evidence="4">Glycosyl hydrolase family 43</fullName>
    </recommendedName>
</protein>
<evidence type="ECO:0000313" key="2">
    <source>
        <dbReference type="EMBL" id="MCO6047138.1"/>
    </source>
</evidence>
<keyword evidence="1" id="KW-0732">Signal</keyword>
<dbReference type="SUPFAM" id="SSF75005">
    <property type="entry name" value="Arabinanase/levansucrase/invertase"/>
    <property type="match status" value="1"/>
</dbReference>
<proteinExistence type="predicted"/>
<evidence type="ECO:0000313" key="3">
    <source>
        <dbReference type="Proteomes" id="UP001155241"/>
    </source>
</evidence>
<accession>A0A9X2FFA8</accession>
<dbReference type="InterPro" id="IPR023296">
    <property type="entry name" value="Glyco_hydro_beta-prop_sf"/>
</dbReference>
<keyword evidence="3" id="KW-1185">Reference proteome</keyword>
<dbReference type="InterPro" id="IPR050727">
    <property type="entry name" value="GH43_arabinanases"/>
</dbReference>
<reference evidence="2" key="1">
    <citation type="submission" date="2022-06" db="EMBL/GenBank/DDBJ databases">
        <title>Aeoliella straminimaris, a novel planctomycete from sediments.</title>
        <authorList>
            <person name="Vitorino I.R."/>
            <person name="Lage O.M."/>
        </authorList>
    </citation>
    <scope>NUCLEOTIDE SEQUENCE</scope>
    <source>
        <strain evidence="2">ICT_H6.2</strain>
    </source>
</reference>
<dbReference type="EMBL" id="JAMXLR010000089">
    <property type="protein sequence ID" value="MCO6047138.1"/>
    <property type="molecule type" value="Genomic_DNA"/>
</dbReference>
<gene>
    <name evidence="2" type="ORF">NG895_24840</name>
</gene>
<dbReference type="RefSeq" id="WP_252855251.1">
    <property type="nucleotide sequence ID" value="NZ_JAMXLR010000089.1"/>
</dbReference>
<dbReference type="AlphaFoldDB" id="A0A9X2FFA8"/>
<comment type="caution">
    <text evidence="2">The sequence shown here is derived from an EMBL/GenBank/DDBJ whole genome shotgun (WGS) entry which is preliminary data.</text>
</comment>
<sequence>MRESHTLWAVAILGTCLAWTCGSAQAQEPVPTEEDMAAYLMVYFSDSDHSLHMALSDDGYSFTALNNDKPLIDGREIALQQGIRDPYIMRGPDGVFYMAMTDLHIFAQRAGLRDTERQRPGSDYGWGNNNALVLMKSTDLVNWTHTNLRVDQAFPSLANIGCAWAPELIFDAEQGKIMLYYTMRFGNGKNKVYYTYMNDDFTAMETEPKLLFEYPKDVSYIDADITKVGDKFHMFYTPHDGGAGVKHAASDSINSGYEFEPDWVDPEPQACEAPTVWKRIGEDKWVLMYDVFGIRPHNFGFSETSDFQTYTNLGRFNEGVMKSTNFSSPKHGSVIHLTKDEADHLRQNAGRVNSR</sequence>
<dbReference type="CDD" id="cd08983">
    <property type="entry name" value="GH43_Bt3655-like"/>
    <property type="match status" value="1"/>
</dbReference>